<proteinExistence type="predicted"/>
<accession>A0A972F8P1</accession>
<reference evidence="1" key="1">
    <citation type="submission" date="2019-12" db="EMBL/GenBank/DDBJ databases">
        <title>Comparative genomics gives insights into the taxonomy of the Azoarcus-Aromatoleum group and reveals separate origins of nif in the plant-associated Azoarcus and non-plant-associated Aromatoleum sub-groups.</title>
        <authorList>
            <person name="Lafos M."/>
            <person name="Maluk M."/>
            <person name="Batista M."/>
            <person name="Junghare M."/>
            <person name="Carmona M."/>
            <person name="Faoro H."/>
            <person name="Cruz L.M."/>
            <person name="Battistoni F."/>
            <person name="De Souza E."/>
            <person name="Pedrosa F."/>
            <person name="Chen W.-M."/>
            <person name="Poole P.S."/>
            <person name="Dixon R.A."/>
            <person name="James E.K."/>
        </authorList>
    </citation>
    <scope>NUCLEOTIDE SEQUENCE</scope>
    <source>
        <strain evidence="1">NSC3</strain>
    </source>
</reference>
<sequence length="79" mass="8791">MTPLSAISWLEVLQGMRNKAELVVVKKMLQHRAATLLPVSEAMTQRAIDLMESLTWPHAVKTPIRVRYIGPRGPLAGDT</sequence>
<dbReference type="AlphaFoldDB" id="A0A972F8P1"/>
<gene>
    <name evidence="1" type="ORF">GPA21_13885</name>
</gene>
<dbReference type="Proteomes" id="UP000599523">
    <property type="component" value="Unassembled WGS sequence"/>
</dbReference>
<name>A0A972F8P1_9RHOO</name>
<dbReference type="RefSeq" id="WP_168988742.1">
    <property type="nucleotide sequence ID" value="NZ_CAWPHM010000321.1"/>
</dbReference>
<evidence type="ECO:0000313" key="1">
    <source>
        <dbReference type="EMBL" id="NMG04047.1"/>
    </source>
</evidence>
<evidence type="ECO:0000313" key="2">
    <source>
        <dbReference type="Proteomes" id="UP000599523"/>
    </source>
</evidence>
<organism evidence="1 2">
    <name type="scientific">Azoarcus taiwanensis</name>
    <dbReference type="NCBI Taxonomy" id="666964"/>
    <lineage>
        <taxon>Bacteria</taxon>
        <taxon>Pseudomonadati</taxon>
        <taxon>Pseudomonadota</taxon>
        <taxon>Betaproteobacteria</taxon>
        <taxon>Rhodocyclales</taxon>
        <taxon>Zoogloeaceae</taxon>
        <taxon>Azoarcus</taxon>
    </lineage>
</organism>
<dbReference type="EMBL" id="WTVM01000091">
    <property type="protein sequence ID" value="NMG04047.1"/>
    <property type="molecule type" value="Genomic_DNA"/>
</dbReference>
<protein>
    <submittedName>
        <fullName evidence="1">Uncharacterized protein</fullName>
    </submittedName>
</protein>
<keyword evidence="2" id="KW-1185">Reference proteome</keyword>
<comment type="caution">
    <text evidence="1">The sequence shown here is derived from an EMBL/GenBank/DDBJ whole genome shotgun (WGS) entry which is preliminary data.</text>
</comment>